<protein>
    <submittedName>
        <fullName evidence="7">Methylamine utilisation protein MauE</fullName>
    </submittedName>
</protein>
<dbReference type="Pfam" id="PF07291">
    <property type="entry name" value="MauE"/>
    <property type="match status" value="1"/>
</dbReference>
<evidence type="ECO:0000256" key="4">
    <source>
        <dbReference type="ARBA" id="ARBA00023136"/>
    </source>
</evidence>
<evidence type="ECO:0000259" key="6">
    <source>
        <dbReference type="Pfam" id="PF07291"/>
    </source>
</evidence>
<evidence type="ECO:0000256" key="2">
    <source>
        <dbReference type="ARBA" id="ARBA00022692"/>
    </source>
</evidence>
<keyword evidence="3 5" id="KW-1133">Transmembrane helix</keyword>
<keyword evidence="4 5" id="KW-0472">Membrane</keyword>
<feature type="domain" description="Methylamine utilisation protein MauE" evidence="6">
    <location>
        <begin position="4"/>
        <end position="133"/>
    </location>
</feature>
<dbReference type="GO" id="GO:0016020">
    <property type="term" value="C:membrane"/>
    <property type="evidence" value="ECO:0007669"/>
    <property type="project" value="UniProtKB-SubCell"/>
</dbReference>
<evidence type="ECO:0000256" key="1">
    <source>
        <dbReference type="ARBA" id="ARBA00004141"/>
    </source>
</evidence>
<feature type="transmembrane region" description="Helical" evidence="5">
    <location>
        <begin position="75"/>
        <end position="96"/>
    </location>
</feature>
<dbReference type="EMBL" id="FNVO01000002">
    <property type="protein sequence ID" value="SEF94752.1"/>
    <property type="molecule type" value="Genomic_DNA"/>
</dbReference>
<reference evidence="8" key="1">
    <citation type="submission" date="2016-10" db="EMBL/GenBank/DDBJ databases">
        <authorList>
            <person name="Varghese N."/>
            <person name="Submissions S."/>
        </authorList>
    </citation>
    <scope>NUCLEOTIDE SEQUENCE [LARGE SCALE GENOMIC DNA]</scope>
    <source>
        <strain evidence="8">DSM 43163</strain>
    </source>
</reference>
<proteinExistence type="predicted"/>
<dbReference type="GO" id="GO:0030416">
    <property type="term" value="P:methylamine metabolic process"/>
    <property type="evidence" value="ECO:0007669"/>
    <property type="project" value="InterPro"/>
</dbReference>
<evidence type="ECO:0000256" key="3">
    <source>
        <dbReference type="ARBA" id="ARBA00022989"/>
    </source>
</evidence>
<keyword evidence="2 5" id="KW-0812">Transmembrane</keyword>
<dbReference type="InterPro" id="IPR009908">
    <property type="entry name" value="Methylamine_util_MauE"/>
</dbReference>
<evidence type="ECO:0000256" key="5">
    <source>
        <dbReference type="SAM" id="Phobius"/>
    </source>
</evidence>
<keyword evidence="8" id="KW-1185">Reference proteome</keyword>
<dbReference type="UniPathway" id="UPA00895"/>
<feature type="transmembrane region" description="Helical" evidence="5">
    <location>
        <begin position="6"/>
        <end position="27"/>
    </location>
</feature>
<evidence type="ECO:0000313" key="8">
    <source>
        <dbReference type="Proteomes" id="UP000236723"/>
    </source>
</evidence>
<name>A0A1H5W5I1_9ACTN</name>
<dbReference type="Proteomes" id="UP000236723">
    <property type="component" value="Unassembled WGS sequence"/>
</dbReference>
<dbReference type="AlphaFoldDB" id="A0A1H5W5I1"/>
<sequence>MAPYLIMTLRATVAGTFLISMVGKLRGRETLAGFVMTVRRIGRVPDRFAAPVAAGVIVTEAGIVVLLAVPGGQVAGFAMAAAVLAGFAVVLMAALRRGLAEPCRCFGKAEEPIGRRHVVRNGVLFVAAAAGAVFAPGVEGVPLEPAAVLLCLLAASAFVAFVVLLDDLLFLFR</sequence>
<feature type="transmembrane region" description="Helical" evidence="5">
    <location>
        <begin position="147"/>
        <end position="172"/>
    </location>
</feature>
<feature type="transmembrane region" description="Helical" evidence="5">
    <location>
        <begin position="48"/>
        <end position="69"/>
    </location>
</feature>
<gene>
    <name evidence="7" type="ORF">SAMN04489712_102596</name>
</gene>
<feature type="transmembrane region" description="Helical" evidence="5">
    <location>
        <begin position="117"/>
        <end position="135"/>
    </location>
</feature>
<comment type="subcellular location">
    <subcellularLocation>
        <location evidence="1">Membrane</location>
        <topology evidence="1">Multi-pass membrane protein</topology>
    </subcellularLocation>
</comment>
<accession>A0A1H5W5I1</accession>
<organism evidence="7 8">
    <name type="scientific">Thermomonospora echinospora</name>
    <dbReference type="NCBI Taxonomy" id="1992"/>
    <lineage>
        <taxon>Bacteria</taxon>
        <taxon>Bacillati</taxon>
        <taxon>Actinomycetota</taxon>
        <taxon>Actinomycetes</taxon>
        <taxon>Streptosporangiales</taxon>
        <taxon>Thermomonosporaceae</taxon>
        <taxon>Thermomonospora</taxon>
    </lineage>
</organism>
<evidence type="ECO:0000313" key="7">
    <source>
        <dbReference type="EMBL" id="SEF94752.1"/>
    </source>
</evidence>